<evidence type="ECO:0000313" key="2">
    <source>
        <dbReference type="EMBL" id="MDR7360481.1"/>
    </source>
</evidence>
<feature type="signal peptide" evidence="1">
    <location>
        <begin position="1"/>
        <end position="33"/>
    </location>
</feature>
<comment type="caution">
    <text evidence="2">The sequence shown here is derived from an EMBL/GenBank/DDBJ whole genome shotgun (WGS) entry which is preliminary data.</text>
</comment>
<dbReference type="EMBL" id="JAVDYG010000001">
    <property type="protein sequence ID" value="MDR7360481.1"/>
    <property type="molecule type" value="Genomic_DNA"/>
</dbReference>
<dbReference type="Proteomes" id="UP001183648">
    <property type="component" value="Unassembled WGS sequence"/>
</dbReference>
<proteinExistence type="predicted"/>
<feature type="chain" id="PRO_5046039385" evidence="1">
    <location>
        <begin position="34"/>
        <end position="554"/>
    </location>
</feature>
<dbReference type="NCBIfam" id="NF045524">
    <property type="entry name" value="MXAN_6640_HExxH"/>
    <property type="match status" value="1"/>
</dbReference>
<accession>A0ABU2BPD0</accession>
<keyword evidence="3" id="KW-1185">Reference proteome</keyword>
<protein>
    <submittedName>
        <fullName evidence="2">Uncharacterized protein</fullName>
    </submittedName>
</protein>
<keyword evidence="1" id="KW-0732">Signal</keyword>
<sequence length="554" mass="60046">MPPLRSRFAATVTALALATPLGLASLAAGPADAATTAQVGVGVGATLREAGAAASARVSTWNAGRRAAEAALDRAQHRLAAGRPAPARPVGDRSDFTLTLRALKVGLRYLDPGDRAAARSVLARPSQGVNDPNGDGYRVKPRRSCSTHVCVWRVTSTSDKASRGQVALTKQVMEHVWDRIVTQGGYRAPRPDRGRGGDNRLDVYLADIGDDGLFGYCAPEGMASGRSASGYCVLDNDFSPDQFGASQTVTANLEVTAAHEFFHAVQFAYDVDEDDWFMEGTAMWMEDEIYTDVNDNVRYLQGSQLTTPTRSLDQAANGLGGPYVSWIFWRYLSETFDDDGGTGLPLVVRDVWRRAQAYTWAYPRTYSMRALGRAVAARGNSLANVFARFGEANRHPRDAYTEGEQQHYPTAPAVSRYRLSGSVTSTGEKVATMAHMTNYTVVLLPGSDLTAAGWVVRIPVNAPSYARGARAQISVVVDDGTGAGKRTRRWVPLDKYGNGVATAQFRYGHVRRVELTLTNAGQRYACNRATLLSCQGTPLDNGLKTYFQATVRER</sequence>
<gene>
    <name evidence="2" type="ORF">J2S63_000034</name>
</gene>
<reference evidence="2 3" key="1">
    <citation type="submission" date="2023-07" db="EMBL/GenBank/DDBJ databases">
        <title>Sequencing the genomes of 1000 actinobacteria strains.</title>
        <authorList>
            <person name="Klenk H.-P."/>
        </authorList>
    </citation>
    <scope>NUCLEOTIDE SEQUENCE [LARGE SCALE GENOMIC DNA]</scope>
    <source>
        <strain evidence="2 3">DSM 19426</strain>
    </source>
</reference>
<name>A0ABU2BPD0_9ACTN</name>
<dbReference type="RefSeq" id="WP_310296992.1">
    <property type="nucleotide sequence ID" value="NZ_BAAAPS010000006.1"/>
</dbReference>
<evidence type="ECO:0000256" key="1">
    <source>
        <dbReference type="SAM" id="SignalP"/>
    </source>
</evidence>
<organism evidence="2 3">
    <name type="scientific">Nocardioides marmoribigeumensis</name>
    <dbReference type="NCBI Taxonomy" id="433649"/>
    <lineage>
        <taxon>Bacteria</taxon>
        <taxon>Bacillati</taxon>
        <taxon>Actinomycetota</taxon>
        <taxon>Actinomycetes</taxon>
        <taxon>Propionibacteriales</taxon>
        <taxon>Nocardioidaceae</taxon>
        <taxon>Nocardioides</taxon>
    </lineage>
</organism>
<evidence type="ECO:0000313" key="3">
    <source>
        <dbReference type="Proteomes" id="UP001183648"/>
    </source>
</evidence>